<sequence length="69" mass="7615">MPASVRMYVLSALAHGMSTSETCRSPLPHMYVPCTVGKEITEAWILVPASNLLHTMRLRLSNDSSRNKG</sequence>
<evidence type="ECO:0000313" key="1">
    <source>
        <dbReference type="EMBL" id="KIO10511.1"/>
    </source>
</evidence>
<evidence type="ECO:0000313" key="2">
    <source>
        <dbReference type="Proteomes" id="UP000054217"/>
    </source>
</evidence>
<reference evidence="1 2" key="1">
    <citation type="submission" date="2014-04" db="EMBL/GenBank/DDBJ databases">
        <authorList>
            <consortium name="DOE Joint Genome Institute"/>
            <person name="Kuo A."/>
            <person name="Kohler A."/>
            <person name="Costa M.D."/>
            <person name="Nagy L.G."/>
            <person name="Floudas D."/>
            <person name="Copeland A."/>
            <person name="Barry K.W."/>
            <person name="Cichocki N."/>
            <person name="Veneault-Fourrey C."/>
            <person name="LaButti K."/>
            <person name="Lindquist E.A."/>
            <person name="Lipzen A."/>
            <person name="Lundell T."/>
            <person name="Morin E."/>
            <person name="Murat C."/>
            <person name="Sun H."/>
            <person name="Tunlid A."/>
            <person name="Henrissat B."/>
            <person name="Grigoriev I.V."/>
            <person name="Hibbett D.S."/>
            <person name="Martin F."/>
            <person name="Nordberg H.P."/>
            <person name="Cantor M.N."/>
            <person name="Hua S.X."/>
        </authorList>
    </citation>
    <scope>NUCLEOTIDE SEQUENCE [LARGE SCALE GENOMIC DNA]</scope>
    <source>
        <strain evidence="1 2">Marx 270</strain>
    </source>
</reference>
<protein>
    <submittedName>
        <fullName evidence="1">Uncharacterized protein</fullName>
    </submittedName>
</protein>
<dbReference type="InParanoid" id="A0A0C3PNR5"/>
<reference evidence="2" key="2">
    <citation type="submission" date="2015-01" db="EMBL/GenBank/DDBJ databases">
        <title>Evolutionary Origins and Diversification of the Mycorrhizal Mutualists.</title>
        <authorList>
            <consortium name="DOE Joint Genome Institute"/>
            <consortium name="Mycorrhizal Genomics Consortium"/>
            <person name="Kohler A."/>
            <person name="Kuo A."/>
            <person name="Nagy L.G."/>
            <person name="Floudas D."/>
            <person name="Copeland A."/>
            <person name="Barry K.W."/>
            <person name="Cichocki N."/>
            <person name="Veneault-Fourrey C."/>
            <person name="LaButti K."/>
            <person name="Lindquist E.A."/>
            <person name="Lipzen A."/>
            <person name="Lundell T."/>
            <person name="Morin E."/>
            <person name="Murat C."/>
            <person name="Riley R."/>
            <person name="Ohm R."/>
            <person name="Sun H."/>
            <person name="Tunlid A."/>
            <person name="Henrissat B."/>
            <person name="Grigoriev I.V."/>
            <person name="Hibbett D.S."/>
            <person name="Martin F."/>
        </authorList>
    </citation>
    <scope>NUCLEOTIDE SEQUENCE [LARGE SCALE GENOMIC DNA]</scope>
    <source>
        <strain evidence="2">Marx 270</strain>
    </source>
</reference>
<keyword evidence="2" id="KW-1185">Reference proteome</keyword>
<organism evidence="1 2">
    <name type="scientific">Pisolithus tinctorius Marx 270</name>
    <dbReference type="NCBI Taxonomy" id="870435"/>
    <lineage>
        <taxon>Eukaryota</taxon>
        <taxon>Fungi</taxon>
        <taxon>Dikarya</taxon>
        <taxon>Basidiomycota</taxon>
        <taxon>Agaricomycotina</taxon>
        <taxon>Agaricomycetes</taxon>
        <taxon>Agaricomycetidae</taxon>
        <taxon>Boletales</taxon>
        <taxon>Sclerodermatineae</taxon>
        <taxon>Pisolithaceae</taxon>
        <taxon>Pisolithus</taxon>
    </lineage>
</organism>
<dbReference type="AlphaFoldDB" id="A0A0C3PNR5"/>
<accession>A0A0C3PNR5</accession>
<gene>
    <name evidence="1" type="ORF">M404DRAFT_995702</name>
</gene>
<dbReference type="Proteomes" id="UP000054217">
    <property type="component" value="Unassembled WGS sequence"/>
</dbReference>
<dbReference type="EMBL" id="KN831952">
    <property type="protein sequence ID" value="KIO10511.1"/>
    <property type="molecule type" value="Genomic_DNA"/>
</dbReference>
<name>A0A0C3PNR5_PISTI</name>
<proteinExistence type="predicted"/>
<dbReference type="HOGENOM" id="CLU_2776987_0_0_1"/>